<gene>
    <name evidence="1" type="ORF">FGO68_gene10261</name>
</gene>
<dbReference type="Proteomes" id="UP000785679">
    <property type="component" value="Unassembled WGS sequence"/>
</dbReference>
<proteinExistence type="predicted"/>
<comment type="caution">
    <text evidence="1">The sequence shown here is derived from an EMBL/GenBank/DDBJ whole genome shotgun (WGS) entry which is preliminary data.</text>
</comment>
<evidence type="ECO:0000313" key="2">
    <source>
        <dbReference type="Proteomes" id="UP000785679"/>
    </source>
</evidence>
<accession>A0A8J8T6B7</accession>
<reference evidence="1" key="1">
    <citation type="submission" date="2019-06" db="EMBL/GenBank/DDBJ databases">
        <authorList>
            <person name="Zheng W."/>
        </authorList>
    </citation>
    <scope>NUCLEOTIDE SEQUENCE</scope>
    <source>
        <strain evidence="1">QDHG01</strain>
    </source>
</reference>
<name>A0A8J8T6B7_HALGN</name>
<keyword evidence="2" id="KW-1185">Reference proteome</keyword>
<protein>
    <submittedName>
        <fullName evidence="1">Uncharacterized protein</fullName>
    </submittedName>
</protein>
<organism evidence="1 2">
    <name type="scientific">Halteria grandinella</name>
    <dbReference type="NCBI Taxonomy" id="5974"/>
    <lineage>
        <taxon>Eukaryota</taxon>
        <taxon>Sar</taxon>
        <taxon>Alveolata</taxon>
        <taxon>Ciliophora</taxon>
        <taxon>Intramacronucleata</taxon>
        <taxon>Spirotrichea</taxon>
        <taxon>Stichotrichia</taxon>
        <taxon>Sporadotrichida</taxon>
        <taxon>Halteriidae</taxon>
        <taxon>Halteria</taxon>
    </lineage>
</organism>
<sequence length="105" mass="12250">MEEWGAFRTAPYVRHGLIRLVIKKWMSIHYIIHSLKSYIQKLACLRLLPTYLYNTWGLLLANILSGAPKHVPPLSHTPSKLNINRLIYNTNALHFRLIFNIKVTI</sequence>
<evidence type="ECO:0000313" key="1">
    <source>
        <dbReference type="EMBL" id="TNV82953.1"/>
    </source>
</evidence>
<dbReference type="EMBL" id="RRYP01004334">
    <property type="protein sequence ID" value="TNV82953.1"/>
    <property type="molecule type" value="Genomic_DNA"/>
</dbReference>
<dbReference type="AlphaFoldDB" id="A0A8J8T6B7"/>